<evidence type="ECO:0000256" key="5">
    <source>
        <dbReference type="ARBA" id="ARBA00034808"/>
    </source>
</evidence>
<dbReference type="InterPro" id="IPR027417">
    <property type="entry name" value="P-loop_NTPase"/>
</dbReference>
<dbReference type="GO" id="GO:0005524">
    <property type="term" value="F:ATP binding"/>
    <property type="evidence" value="ECO:0007669"/>
    <property type="project" value="InterPro"/>
</dbReference>
<keyword evidence="2" id="KW-0238">DNA-binding</keyword>
<dbReference type="EC" id="5.6.2.4" evidence="5"/>
<dbReference type="SUPFAM" id="SSF52540">
    <property type="entry name" value="P-loop containing nucleoside triphosphate hydrolases"/>
    <property type="match status" value="1"/>
</dbReference>
<evidence type="ECO:0000256" key="2">
    <source>
        <dbReference type="ARBA" id="ARBA00023125"/>
    </source>
</evidence>
<dbReference type="Proteomes" id="UP000800036">
    <property type="component" value="Unassembled WGS sequence"/>
</dbReference>
<protein>
    <recommendedName>
        <fullName evidence="5">DNA 3'-5' helicase</fullName>
        <ecNumber evidence="5">5.6.2.4</ecNumber>
    </recommendedName>
</protein>
<dbReference type="InterPro" id="IPR011545">
    <property type="entry name" value="DEAD/DEAH_box_helicase_dom"/>
</dbReference>
<organism evidence="7 8">
    <name type="scientific">Bimuria novae-zelandiae CBS 107.79</name>
    <dbReference type="NCBI Taxonomy" id="1447943"/>
    <lineage>
        <taxon>Eukaryota</taxon>
        <taxon>Fungi</taxon>
        <taxon>Dikarya</taxon>
        <taxon>Ascomycota</taxon>
        <taxon>Pezizomycotina</taxon>
        <taxon>Dothideomycetes</taxon>
        <taxon>Pleosporomycetidae</taxon>
        <taxon>Pleosporales</taxon>
        <taxon>Massarineae</taxon>
        <taxon>Didymosphaeriaceae</taxon>
        <taxon>Bimuria</taxon>
    </lineage>
</organism>
<dbReference type="GO" id="GO:0009378">
    <property type="term" value="F:four-way junction helicase activity"/>
    <property type="evidence" value="ECO:0007669"/>
    <property type="project" value="TreeGrafter"/>
</dbReference>
<evidence type="ECO:0000259" key="6">
    <source>
        <dbReference type="Pfam" id="PF00270"/>
    </source>
</evidence>
<dbReference type="PANTHER" id="PTHR13710">
    <property type="entry name" value="DNA HELICASE RECQ FAMILY MEMBER"/>
    <property type="match status" value="1"/>
</dbReference>
<dbReference type="GO" id="GO:0043138">
    <property type="term" value="F:3'-5' DNA helicase activity"/>
    <property type="evidence" value="ECO:0007669"/>
    <property type="project" value="UniProtKB-EC"/>
</dbReference>
<comment type="catalytic activity">
    <reaction evidence="4">
        <text>Couples ATP hydrolysis with the unwinding of duplex DNA by translocating in the 3'-5' direction.</text>
        <dbReference type="EC" id="5.6.2.4"/>
    </reaction>
</comment>
<evidence type="ECO:0000256" key="1">
    <source>
        <dbReference type="ARBA" id="ARBA00005446"/>
    </source>
</evidence>
<feature type="domain" description="DEAD/DEAH-box helicase" evidence="6">
    <location>
        <begin position="48"/>
        <end position="190"/>
    </location>
</feature>
<accession>A0A6A5VG49</accession>
<dbReference type="GO" id="GO:0000724">
    <property type="term" value="P:double-strand break repair via homologous recombination"/>
    <property type="evidence" value="ECO:0007669"/>
    <property type="project" value="TreeGrafter"/>
</dbReference>
<dbReference type="AlphaFoldDB" id="A0A6A5VG49"/>
<keyword evidence="3" id="KW-0413">Isomerase</keyword>
<dbReference type="GO" id="GO:0003677">
    <property type="term" value="F:DNA binding"/>
    <property type="evidence" value="ECO:0007669"/>
    <property type="project" value="UniProtKB-KW"/>
</dbReference>
<evidence type="ECO:0000313" key="8">
    <source>
        <dbReference type="Proteomes" id="UP000800036"/>
    </source>
</evidence>
<dbReference type="GO" id="GO:0005694">
    <property type="term" value="C:chromosome"/>
    <property type="evidence" value="ECO:0007669"/>
    <property type="project" value="TreeGrafter"/>
</dbReference>
<dbReference type="Gene3D" id="3.40.50.300">
    <property type="entry name" value="P-loop containing nucleotide triphosphate hydrolases"/>
    <property type="match status" value="1"/>
</dbReference>
<comment type="similarity">
    <text evidence="1">Belongs to the helicase family. RecQ subfamily.</text>
</comment>
<dbReference type="EMBL" id="ML976671">
    <property type="protein sequence ID" value="KAF1975379.1"/>
    <property type="molecule type" value="Genomic_DNA"/>
</dbReference>
<dbReference type="Pfam" id="PF00270">
    <property type="entry name" value="DEAD"/>
    <property type="match status" value="1"/>
</dbReference>
<evidence type="ECO:0000256" key="4">
    <source>
        <dbReference type="ARBA" id="ARBA00034617"/>
    </source>
</evidence>
<keyword evidence="8" id="KW-1185">Reference proteome</keyword>
<gene>
    <name evidence="7" type="ORF">BU23DRAFT_566928</name>
</gene>
<dbReference type="OrthoDB" id="5413666at2759"/>
<proteinExistence type="inferred from homology"/>
<evidence type="ECO:0000313" key="7">
    <source>
        <dbReference type="EMBL" id="KAF1975379.1"/>
    </source>
</evidence>
<sequence length="199" mass="22662">MPLTQLSDVIDHARDRSVVAVQEEVVRVCLQRILSHGNSGNQSPRREQVRTLRRLIFKQSDVLLIARTGFGKSLIFHAYSILTNKITLQLIPLTKLGDEQLTEIQRFNGARPCLIDAKTRSEEKDMLSKVVAGHYTHVLLGPEQASTRAFRKILRDAAFQARIGLLAIDECHLVMQWEEFRPAFTLISELRTILHKDVV</sequence>
<dbReference type="GO" id="GO:0005737">
    <property type="term" value="C:cytoplasm"/>
    <property type="evidence" value="ECO:0007669"/>
    <property type="project" value="TreeGrafter"/>
</dbReference>
<evidence type="ECO:0000256" key="3">
    <source>
        <dbReference type="ARBA" id="ARBA00023235"/>
    </source>
</evidence>
<dbReference type="PANTHER" id="PTHR13710:SF105">
    <property type="entry name" value="ATP-DEPENDENT DNA HELICASE Q1"/>
    <property type="match status" value="1"/>
</dbReference>
<name>A0A6A5VG49_9PLEO</name>
<reference evidence="7" key="1">
    <citation type="journal article" date="2020" name="Stud. Mycol.">
        <title>101 Dothideomycetes genomes: a test case for predicting lifestyles and emergence of pathogens.</title>
        <authorList>
            <person name="Haridas S."/>
            <person name="Albert R."/>
            <person name="Binder M."/>
            <person name="Bloem J."/>
            <person name="Labutti K."/>
            <person name="Salamov A."/>
            <person name="Andreopoulos B."/>
            <person name="Baker S."/>
            <person name="Barry K."/>
            <person name="Bills G."/>
            <person name="Bluhm B."/>
            <person name="Cannon C."/>
            <person name="Castanera R."/>
            <person name="Culley D."/>
            <person name="Daum C."/>
            <person name="Ezra D."/>
            <person name="Gonzalez J."/>
            <person name="Henrissat B."/>
            <person name="Kuo A."/>
            <person name="Liang C."/>
            <person name="Lipzen A."/>
            <person name="Lutzoni F."/>
            <person name="Magnuson J."/>
            <person name="Mondo S."/>
            <person name="Nolan M."/>
            <person name="Ohm R."/>
            <person name="Pangilinan J."/>
            <person name="Park H.-J."/>
            <person name="Ramirez L."/>
            <person name="Alfaro M."/>
            <person name="Sun H."/>
            <person name="Tritt A."/>
            <person name="Yoshinaga Y."/>
            <person name="Zwiers L.-H."/>
            <person name="Turgeon B."/>
            <person name="Goodwin S."/>
            <person name="Spatafora J."/>
            <person name="Crous P."/>
            <person name="Grigoriev I."/>
        </authorList>
    </citation>
    <scope>NUCLEOTIDE SEQUENCE</scope>
    <source>
        <strain evidence="7">CBS 107.79</strain>
    </source>
</reference>